<dbReference type="PANTHER" id="PTHR43649">
    <property type="entry name" value="ARABINOSE-BINDING PROTEIN-RELATED"/>
    <property type="match status" value="1"/>
</dbReference>
<evidence type="ECO:0000313" key="2">
    <source>
        <dbReference type="EMBL" id="OGI92184.1"/>
    </source>
</evidence>
<evidence type="ECO:0000256" key="1">
    <source>
        <dbReference type="SAM" id="Phobius"/>
    </source>
</evidence>
<evidence type="ECO:0000313" key="3">
    <source>
        <dbReference type="Proteomes" id="UP000179381"/>
    </source>
</evidence>
<dbReference type="Pfam" id="PF01547">
    <property type="entry name" value="SBP_bac_1"/>
    <property type="match status" value="1"/>
</dbReference>
<dbReference type="InterPro" id="IPR006059">
    <property type="entry name" value="SBP"/>
</dbReference>
<proteinExistence type="predicted"/>
<comment type="caution">
    <text evidence="2">The sequence shown here is derived from an EMBL/GenBank/DDBJ whole genome shotgun (WGS) entry which is preliminary data.</text>
</comment>
<dbReference type="SUPFAM" id="SSF53850">
    <property type="entry name" value="Periplasmic binding protein-like II"/>
    <property type="match status" value="1"/>
</dbReference>
<dbReference type="EMBL" id="MFVH01000016">
    <property type="protein sequence ID" value="OGI92184.1"/>
    <property type="molecule type" value="Genomic_DNA"/>
</dbReference>
<dbReference type="InterPro" id="IPR050490">
    <property type="entry name" value="Bact_solute-bd_prot1"/>
</dbReference>
<name>A0A1F6XD36_9BACT</name>
<gene>
    <name evidence="2" type="ORF">A2933_01280</name>
</gene>
<keyword evidence="1" id="KW-0472">Membrane</keyword>
<protein>
    <recommendedName>
        <fullName evidence="4">Sugar ABC transporter substrate-binding protein</fullName>
    </recommendedName>
</protein>
<dbReference type="Gene3D" id="3.40.190.10">
    <property type="entry name" value="Periplasmic binding protein-like II"/>
    <property type="match status" value="1"/>
</dbReference>
<feature type="transmembrane region" description="Helical" evidence="1">
    <location>
        <begin position="7"/>
        <end position="27"/>
    </location>
</feature>
<accession>A0A1F6XD36</accession>
<dbReference type="AlphaFoldDB" id="A0A1F6XD36"/>
<evidence type="ECO:0008006" key="4">
    <source>
        <dbReference type="Google" id="ProtNLM"/>
    </source>
</evidence>
<keyword evidence="1" id="KW-0812">Transmembrane</keyword>
<dbReference type="Proteomes" id="UP000179381">
    <property type="component" value="Unassembled WGS sequence"/>
</dbReference>
<reference evidence="2 3" key="1">
    <citation type="journal article" date="2016" name="Nat. Commun.">
        <title>Thousands of microbial genomes shed light on interconnected biogeochemical processes in an aquifer system.</title>
        <authorList>
            <person name="Anantharaman K."/>
            <person name="Brown C.T."/>
            <person name="Hug L.A."/>
            <person name="Sharon I."/>
            <person name="Castelle C.J."/>
            <person name="Probst A.J."/>
            <person name="Thomas B.C."/>
            <person name="Singh A."/>
            <person name="Wilkins M.J."/>
            <person name="Karaoz U."/>
            <person name="Brodie E.L."/>
            <person name="Williams K.H."/>
            <person name="Hubbard S.S."/>
            <person name="Banfield J.F."/>
        </authorList>
    </citation>
    <scope>NUCLEOTIDE SEQUENCE [LARGE SCALE GENOMIC DNA]</scope>
</reference>
<sequence length="430" mass="46952">MKNFQTIILIVFIVAAVFGILVFSGAIPLGNSDTPGALGSVTLWGTIKSELIFSALEEFNTANPAFSVKYDQKSPETFDQDLLEALAVGRGPDLFLLPDNLAYHYQNKILAIPYESFSVASFKKSFAGAGEVFLTSRGILALPLFIDPLVMYYNRSILDANAIASPPAYWDEVLSVVPVLTKKDQANIISRSALALGQFANVAHAKDILTALFMQIGNPIVVEENGVFLSALNENTYKYNLPNVLKFYTSFADPLASVYSWNRSFAGSNNAFSSENLAFYFGFGSELKSLVNKNPNQNFLPAPFPQLRDAKFKLTSARVVGLAISRSSKNLSTAALASNRLANSDFARKLAMALLVAPARRDLLSAPPADAYSSVFYSSALFARSWLDPSPKDTDNIFRTLIERVLSNSLSPDQALSDADTKMNLLLNKQ</sequence>
<dbReference type="PANTHER" id="PTHR43649:SF12">
    <property type="entry name" value="DIACETYLCHITOBIOSE BINDING PROTEIN DASA"/>
    <property type="match status" value="1"/>
</dbReference>
<keyword evidence="1" id="KW-1133">Transmembrane helix</keyword>
<organism evidence="2 3">
    <name type="scientific">Candidatus Nomurabacteria bacterium RIFCSPLOWO2_01_FULL_46_18</name>
    <dbReference type="NCBI Taxonomy" id="1801783"/>
    <lineage>
        <taxon>Bacteria</taxon>
        <taxon>Candidatus Nomuraibacteriota</taxon>
    </lineage>
</organism>